<dbReference type="Pfam" id="PF11298">
    <property type="entry name" value="DUF3099"/>
    <property type="match status" value="1"/>
</dbReference>
<reference evidence="3 4" key="2">
    <citation type="journal article" date="2016" name="J. Biotechnol.">
        <title>Complete genome sequence of Arthrobacter alpinus ERGS4:06, a yellow pigmented bacterium tolerant to cold and radiations isolated from Sikkim Himalaya.</title>
        <authorList>
            <person name="Kumar R."/>
            <person name="Singh D."/>
            <person name="Swarnkar M.K."/>
            <person name="Singh A.K."/>
            <person name="Kumar S."/>
        </authorList>
    </citation>
    <scope>NUCLEOTIDE SEQUENCE [LARGE SCALE GENOMIC DNA]</scope>
    <source>
        <strain evidence="3 4">ERGS4:06</strain>
    </source>
</reference>
<dbReference type="EMBL" id="CP013200">
    <property type="protein sequence ID" value="ALO66958.1"/>
    <property type="molecule type" value="Genomic_DNA"/>
</dbReference>
<organism evidence="3 4">
    <name type="scientific">Arthrobacter alpinus</name>
    <dbReference type="NCBI Taxonomy" id="656366"/>
    <lineage>
        <taxon>Bacteria</taxon>
        <taxon>Bacillati</taxon>
        <taxon>Actinomycetota</taxon>
        <taxon>Actinomycetes</taxon>
        <taxon>Micrococcales</taxon>
        <taxon>Micrococcaceae</taxon>
        <taxon>Arthrobacter</taxon>
    </lineage>
</organism>
<keyword evidence="2" id="KW-0472">Membrane</keyword>
<feature type="transmembrane region" description="Helical" evidence="2">
    <location>
        <begin position="71"/>
        <end position="92"/>
    </location>
</feature>
<keyword evidence="2" id="KW-1133">Transmembrane helix</keyword>
<gene>
    <name evidence="3" type="ORF">AS189_11220</name>
</gene>
<dbReference type="Proteomes" id="UP000059574">
    <property type="component" value="Chromosome"/>
</dbReference>
<reference evidence="4" key="1">
    <citation type="submission" date="2015-11" db="EMBL/GenBank/DDBJ databases">
        <authorList>
            <person name="Kumar R."/>
            <person name="Singh D."/>
            <person name="Swarnkar M.K."/>
            <person name="Singh A.K."/>
            <person name="Kumar S."/>
        </authorList>
    </citation>
    <scope>NUCLEOTIDE SEQUENCE [LARGE SCALE GENOMIC DNA]</scope>
    <source>
        <strain evidence="4">ERGS4:06</strain>
    </source>
</reference>
<evidence type="ECO:0000313" key="4">
    <source>
        <dbReference type="Proteomes" id="UP000059574"/>
    </source>
</evidence>
<feature type="region of interest" description="Disordered" evidence="1">
    <location>
        <begin position="133"/>
        <end position="154"/>
    </location>
</feature>
<dbReference type="OrthoDB" id="4229919at2"/>
<keyword evidence="2" id="KW-0812">Transmembrane</keyword>
<feature type="transmembrane region" description="Helical" evidence="2">
    <location>
        <begin position="48"/>
        <end position="65"/>
    </location>
</feature>
<protein>
    <recommendedName>
        <fullName evidence="5">DUF3099 domain-containing protein</fullName>
    </recommendedName>
</protein>
<evidence type="ECO:0000256" key="2">
    <source>
        <dbReference type="SAM" id="Phobius"/>
    </source>
</evidence>
<feature type="region of interest" description="Disordered" evidence="1">
    <location>
        <begin position="1"/>
        <end position="25"/>
    </location>
</feature>
<dbReference type="AlphaFoldDB" id="A0A0S2LZZ5"/>
<evidence type="ECO:0008006" key="5">
    <source>
        <dbReference type="Google" id="ProtNLM"/>
    </source>
</evidence>
<evidence type="ECO:0000256" key="1">
    <source>
        <dbReference type="SAM" id="MobiDB-lite"/>
    </source>
</evidence>
<accession>A0A0S2LZZ5</accession>
<dbReference type="RefSeq" id="WP_062288773.1">
    <property type="nucleotide sequence ID" value="NZ_CP013200.1"/>
</dbReference>
<sequence>MKEQSATPNLGAGRRAKFNSGEPESPVLSITNAAVPHSEDMRHRMKQYALTMGIRMVCLALIFVVDGWFKIIPVVGAVVLPWVAVIIANGGADITKQESVELLDAAPLYALNGHEKGMDDADASTPEFLTGEIVPEPEDAEGTVADAPDTEKKL</sequence>
<evidence type="ECO:0000313" key="3">
    <source>
        <dbReference type="EMBL" id="ALO66958.1"/>
    </source>
</evidence>
<name>A0A0S2LZZ5_9MICC</name>
<dbReference type="InterPro" id="IPR021449">
    <property type="entry name" value="DUF3099"/>
</dbReference>
<proteinExistence type="predicted"/>